<evidence type="ECO:0000313" key="2">
    <source>
        <dbReference type="EMBL" id="KAI0294892.1"/>
    </source>
</evidence>
<sequence length="486" mass="51643">MDNPMGGPPLHPKHWDDDYIPLSSPPIMLPPPRGQANPISVPSSSSHSSGSSDDDPPCTPHCTEAVTNLAPVDPLDVFMTNIQIPAADAQLVDMLMEWTINDLNMSSCCATGAATIATGLLDCGIHNVGNDVSIRGLDSSSWHRLVQGLLATTVQDDMGSPGLDATSVHPDIPMDLVTWRISYCEQIFQAACAELNAAITTDLACLTPADLKCTPHKKVKVSKCHASTLKATQLLFLEDNDSMPTMSAMPSQAASPDTSPKCKSHPLPPLPTNVSMGSTQWDLEVKMEVVDELNHCPMTPLLYLDPTPAPVLPPMPAQPVAKQPILNAFLDNFNKVNCALNLIMECILVLKGTPVTTANAHAPPPARNIVAPATLPPTQHGAPWVTPAAPPAMNAPPPPPAPATPGPIITPQTMAQQQAALTFTQATTAKQNQTVASNPKCNAPPLLRSAGRFMCDVHRSARVHYLSQEPSTIRLGSRLLSSFGVE</sequence>
<reference evidence="2" key="1">
    <citation type="journal article" date="2022" name="New Phytol.">
        <title>Evolutionary transition to the ectomycorrhizal habit in the genomes of a hyperdiverse lineage of mushroom-forming fungi.</title>
        <authorList>
            <person name="Looney B."/>
            <person name="Miyauchi S."/>
            <person name="Morin E."/>
            <person name="Drula E."/>
            <person name="Courty P.E."/>
            <person name="Kohler A."/>
            <person name="Kuo A."/>
            <person name="LaButti K."/>
            <person name="Pangilinan J."/>
            <person name="Lipzen A."/>
            <person name="Riley R."/>
            <person name="Andreopoulos W."/>
            <person name="He G."/>
            <person name="Johnson J."/>
            <person name="Nolan M."/>
            <person name="Tritt A."/>
            <person name="Barry K.W."/>
            <person name="Grigoriev I.V."/>
            <person name="Nagy L.G."/>
            <person name="Hibbett D."/>
            <person name="Henrissat B."/>
            <person name="Matheny P.B."/>
            <person name="Labbe J."/>
            <person name="Martin F.M."/>
        </authorList>
    </citation>
    <scope>NUCLEOTIDE SEQUENCE</scope>
    <source>
        <strain evidence="2">BPL690</strain>
    </source>
</reference>
<feature type="region of interest" description="Disordered" evidence="1">
    <location>
        <begin position="245"/>
        <end position="268"/>
    </location>
</feature>
<keyword evidence="3" id="KW-1185">Reference proteome</keyword>
<evidence type="ECO:0000313" key="3">
    <source>
        <dbReference type="Proteomes" id="UP001203297"/>
    </source>
</evidence>
<feature type="compositionally biased region" description="Pro residues" evidence="1">
    <location>
        <begin position="1"/>
        <end position="10"/>
    </location>
</feature>
<feature type="region of interest" description="Disordered" evidence="1">
    <location>
        <begin position="1"/>
        <end position="60"/>
    </location>
</feature>
<dbReference type="EMBL" id="WTXG01000066">
    <property type="protein sequence ID" value="KAI0294892.1"/>
    <property type="molecule type" value="Genomic_DNA"/>
</dbReference>
<proteinExistence type="predicted"/>
<feature type="compositionally biased region" description="Pro residues" evidence="1">
    <location>
        <begin position="23"/>
        <end position="33"/>
    </location>
</feature>
<feature type="compositionally biased region" description="Low complexity" evidence="1">
    <location>
        <begin position="40"/>
        <end position="51"/>
    </location>
</feature>
<name>A0AAD4LYA6_9AGAM</name>
<gene>
    <name evidence="2" type="ORF">B0F90DRAFT_1820888</name>
</gene>
<protein>
    <submittedName>
        <fullName evidence="2">Uncharacterized protein</fullName>
    </submittedName>
</protein>
<accession>A0AAD4LYA6</accession>
<comment type="caution">
    <text evidence="2">The sequence shown here is derived from an EMBL/GenBank/DDBJ whole genome shotgun (WGS) entry which is preliminary data.</text>
</comment>
<evidence type="ECO:0000256" key="1">
    <source>
        <dbReference type="SAM" id="MobiDB-lite"/>
    </source>
</evidence>
<organism evidence="2 3">
    <name type="scientific">Multifurca ochricompacta</name>
    <dbReference type="NCBI Taxonomy" id="376703"/>
    <lineage>
        <taxon>Eukaryota</taxon>
        <taxon>Fungi</taxon>
        <taxon>Dikarya</taxon>
        <taxon>Basidiomycota</taxon>
        <taxon>Agaricomycotina</taxon>
        <taxon>Agaricomycetes</taxon>
        <taxon>Russulales</taxon>
        <taxon>Russulaceae</taxon>
        <taxon>Multifurca</taxon>
    </lineage>
</organism>
<feature type="compositionally biased region" description="Polar residues" evidence="1">
    <location>
        <begin position="245"/>
        <end position="258"/>
    </location>
</feature>
<dbReference type="Proteomes" id="UP001203297">
    <property type="component" value="Unassembled WGS sequence"/>
</dbReference>
<dbReference type="AlphaFoldDB" id="A0AAD4LYA6"/>